<feature type="transmembrane region" description="Helical" evidence="1">
    <location>
        <begin position="183"/>
        <end position="203"/>
    </location>
</feature>
<gene>
    <name evidence="2" type="ORF">HZA61_11080</name>
</gene>
<sequence length="330" mass="35560">MTSIVEPPREARPIAWVRLSLLMMFLLFGALGTPWPWAALWLVLPAAVAGGLLASWRFGNTAFVLPAALLAAAVTVQVMFGWPLWFTLWTPLAAVIGCWMGLREEGGGPGIGERAWMLVPLLGLAAALPLAPGFPDAMGRLDSRIVAEQELVMKSVPAKDVPAMWVDAKKQFDSVPAEERRKFWVLTVPIMLFVWSAMLVMAGRALAARCATVLGWPPLSRSPLYLWRLPDAALVPLIVGIALLVFTGPVMQPSAATLLVVSVLGYSVQGVAVVESLLLSRGMPPVFVALTVLFVIAVSLLWILPAVAVVGLSDVWLDYRKLEPAPEGEA</sequence>
<name>A0A933W3K2_UNCEI</name>
<keyword evidence="1" id="KW-0812">Transmembrane</keyword>
<feature type="transmembrane region" description="Helical" evidence="1">
    <location>
        <begin position="286"/>
        <end position="312"/>
    </location>
</feature>
<reference evidence="2" key="1">
    <citation type="submission" date="2020-07" db="EMBL/GenBank/DDBJ databases">
        <title>Huge and variable diversity of episymbiotic CPR bacteria and DPANN archaea in groundwater ecosystems.</title>
        <authorList>
            <person name="He C.Y."/>
            <person name="Keren R."/>
            <person name="Whittaker M."/>
            <person name="Farag I.F."/>
            <person name="Doudna J."/>
            <person name="Cate J.H.D."/>
            <person name="Banfield J.F."/>
        </authorList>
    </citation>
    <scope>NUCLEOTIDE SEQUENCE</scope>
    <source>
        <strain evidence="2">NC_groundwater_1813_Pr3_B-0.1um_71_17</strain>
    </source>
</reference>
<evidence type="ECO:0000313" key="3">
    <source>
        <dbReference type="Proteomes" id="UP000696931"/>
    </source>
</evidence>
<feature type="transmembrane region" description="Helical" evidence="1">
    <location>
        <begin position="63"/>
        <end position="80"/>
    </location>
</feature>
<dbReference type="Proteomes" id="UP000696931">
    <property type="component" value="Unassembled WGS sequence"/>
</dbReference>
<feature type="transmembrane region" description="Helical" evidence="1">
    <location>
        <begin position="224"/>
        <end position="246"/>
    </location>
</feature>
<feature type="transmembrane region" description="Helical" evidence="1">
    <location>
        <begin position="38"/>
        <end position="56"/>
    </location>
</feature>
<keyword evidence="1" id="KW-1133">Transmembrane helix</keyword>
<keyword evidence="1" id="KW-0472">Membrane</keyword>
<feature type="transmembrane region" description="Helical" evidence="1">
    <location>
        <begin position="15"/>
        <end position="32"/>
    </location>
</feature>
<evidence type="ECO:0000256" key="1">
    <source>
        <dbReference type="SAM" id="Phobius"/>
    </source>
</evidence>
<dbReference type="EMBL" id="JACRIW010000079">
    <property type="protein sequence ID" value="MBI5170023.1"/>
    <property type="molecule type" value="Genomic_DNA"/>
</dbReference>
<evidence type="ECO:0000313" key="2">
    <source>
        <dbReference type="EMBL" id="MBI5170023.1"/>
    </source>
</evidence>
<proteinExistence type="predicted"/>
<accession>A0A933W3K2</accession>
<organism evidence="2 3">
    <name type="scientific">Eiseniibacteriota bacterium</name>
    <dbReference type="NCBI Taxonomy" id="2212470"/>
    <lineage>
        <taxon>Bacteria</taxon>
        <taxon>Candidatus Eiseniibacteriota</taxon>
    </lineage>
</organism>
<dbReference type="Pfam" id="PF09991">
    <property type="entry name" value="DUF2232"/>
    <property type="match status" value="1"/>
</dbReference>
<feature type="transmembrane region" description="Helical" evidence="1">
    <location>
        <begin position="258"/>
        <end position="279"/>
    </location>
</feature>
<dbReference type="AlphaFoldDB" id="A0A933W3K2"/>
<comment type="caution">
    <text evidence="2">The sequence shown here is derived from an EMBL/GenBank/DDBJ whole genome shotgun (WGS) entry which is preliminary data.</text>
</comment>
<protein>
    <submittedName>
        <fullName evidence="2">DUF2232 domain-containing protein</fullName>
    </submittedName>
</protein>
<dbReference type="InterPro" id="IPR018710">
    <property type="entry name" value="DUF2232"/>
</dbReference>
<feature type="transmembrane region" description="Helical" evidence="1">
    <location>
        <begin position="115"/>
        <end position="134"/>
    </location>
</feature>